<feature type="non-terminal residue" evidence="1">
    <location>
        <position position="1"/>
    </location>
</feature>
<protein>
    <recommendedName>
        <fullName evidence="2">FAD/NAD(P)-binding domain-containing protein</fullName>
    </recommendedName>
</protein>
<organism evidence="1">
    <name type="scientific">marine sediment metagenome</name>
    <dbReference type="NCBI Taxonomy" id="412755"/>
    <lineage>
        <taxon>unclassified sequences</taxon>
        <taxon>metagenomes</taxon>
        <taxon>ecological metagenomes</taxon>
    </lineage>
</organism>
<accession>X1R172</accession>
<dbReference type="InterPro" id="IPR036188">
    <property type="entry name" value="FAD/NAD-bd_sf"/>
</dbReference>
<comment type="caution">
    <text evidence="1">The sequence shown here is derived from an EMBL/GenBank/DDBJ whole genome shotgun (WGS) entry which is preliminary data.</text>
</comment>
<gene>
    <name evidence="1" type="ORF">S06H3_61050</name>
</gene>
<sequence>ELRDLTDVSSLDPDEKIITLNTGEQFKAKVIIFTTGSRERKLVVGVFIPL</sequence>
<evidence type="ECO:0008006" key="2">
    <source>
        <dbReference type="Google" id="ProtNLM"/>
    </source>
</evidence>
<proteinExistence type="predicted"/>
<dbReference type="SUPFAM" id="SSF51905">
    <property type="entry name" value="FAD/NAD(P)-binding domain"/>
    <property type="match status" value="1"/>
</dbReference>
<name>X1R172_9ZZZZ</name>
<dbReference type="Gene3D" id="3.50.50.60">
    <property type="entry name" value="FAD/NAD(P)-binding domain"/>
    <property type="match status" value="1"/>
</dbReference>
<dbReference type="AlphaFoldDB" id="X1R172"/>
<reference evidence="1" key="1">
    <citation type="journal article" date="2014" name="Front. Microbiol.">
        <title>High frequency of phylogenetically diverse reductive dehalogenase-homologous genes in deep subseafloor sedimentary metagenomes.</title>
        <authorList>
            <person name="Kawai M."/>
            <person name="Futagami T."/>
            <person name="Toyoda A."/>
            <person name="Takaki Y."/>
            <person name="Nishi S."/>
            <person name="Hori S."/>
            <person name="Arai W."/>
            <person name="Tsubouchi T."/>
            <person name="Morono Y."/>
            <person name="Uchiyama I."/>
            <person name="Ito T."/>
            <person name="Fujiyama A."/>
            <person name="Inagaki F."/>
            <person name="Takami H."/>
        </authorList>
    </citation>
    <scope>NUCLEOTIDE SEQUENCE</scope>
    <source>
        <strain evidence="1">Expedition CK06-06</strain>
    </source>
</reference>
<evidence type="ECO:0000313" key="1">
    <source>
        <dbReference type="EMBL" id="GAI49299.1"/>
    </source>
</evidence>
<dbReference type="EMBL" id="BARV01039942">
    <property type="protein sequence ID" value="GAI49299.1"/>
    <property type="molecule type" value="Genomic_DNA"/>
</dbReference>